<reference evidence="5 6" key="2">
    <citation type="submission" date="2008-10" db="EMBL/GenBank/DDBJ databases">
        <authorList>
            <person name="Fulton L."/>
            <person name="Clifton S."/>
            <person name="Fulton B."/>
            <person name="Xu J."/>
            <person name="Minx P."/>
            <person name="Pepin K.H."/>
            <person name="Johnson M."/>
            <person name="Thiruvilangam P."/>
            <person name="Bhonagiri V."/>
            <person name="Nash W.E."/>
            <person name="Mardis E.R."/>
            <person name="Wilson R.K."/>
        </authorList>
    </citation>
    <scope>NUCLEOTIDE SEQUENCE [LARGE SCALE GENOMIC DNA]</scope>
    <source>
        <strain evidence="5 6">DSM 13279</strain>
    </source>
</reference>
<comment type="caution">
    <text evidence="5">The sequence shown here is derived from an EMBL/GenBank/DDBJ whole genome shotgun (WGS) entry which is preliminary data.</text>
</comment>
<evidence type="ECO:0000259" key="4">
    <source>
        <dbReference type="Pfam" id="PF08279"/>
    </source>
</evidence>
<evidence type="ECO:0000256" key="2">
    <source>
        <dbReference type="ARBA" id="ARBA00023163"/>
    </source>
</evidence>
<dbReference type="InterPro" id="IPR013196">
    <property type="entry name" value="HTH_11"/>
</dbReference>
<dbReference type="SUPFAM" id="SSF46785">
    <property type="entry name" value="Winged helix' DNA-binding domain"/>
    <property type="match status" value="1"/>
</dbReference>
<evidence type="ECO:0000256" key="1">
    <source>
        <dbReference type="ARBA" id="ARBA00023015"/>
    </source>
</evidence>
<gene>
    <name evidence="5" type="ORF">COLSTE_00213</name>
</gene>
<organism evidence="5 6">
    <name type="scientific">Collinsella stercoris DSM 13279</name>
    <dbReference type="NCBI Taxonomy" id="445975"/>
    <lineage>
        <taxon>Bacteria</taxon>
        <taxon>Bacillati</taxon>
        <taxon>Actinomycetota</taxon>
        <taxon>Coriobacteriia</taxon>
        <taxon>Coriobacteriales</taxon>
        <taxon>Coriobacteriaceae</taxon>
        <taxon>Collinsella</taxon>
    </lineage>
</organism>
<protein>
    <submittedName>
        <fullName evidence="5">HTH domain protein</fullName>
    </submittedName>
</protein>
<dbReference type="RefSeq" id="WP_006719759.1">
    <property type="nucleotide sequence ID" value="NZ_DS995474.1"/>
</dbReference>
<accession>B6G823</accession>
<dbReference type="OrthoDB" id="3175596at2"/>
<dbReference type="Pfam" id="PF05043">
    <property type="entry name" value="Mga"/>
    <property type="match status" value="1"/>
</dbReference>
<name>B6G823_9ACTN</name>
<dbReference type="InterPro" id="IPR036390">
    <property type="entry name" value="WH_DNA-bd_sf"/>
</dbReference>
<evidence type="ECO:0000313" key="6">
    <source>
        <dbReference type="Proteomes" id="UP000003560"/>
    </source>
</evidence>
<evidence type="ECO:0000313" key="5">
    <source>
        <dbReference type="EMBL" id="EEA91536.1"/>
    </source>
</evidence>
<feature type="domain" description="Mga helix-turn-helix" evidence="3">
    <location>
        <begin position="87"/>
        <end position="160"/>
    </location>
</feature>
<evidence type="ECO:0000259" key="3">
    <source>
        <dbReference type="Pfam" id="PF05043"/>
    </source>
</evidence>
<feature type="domain" description="Helix-turn-helix type 11" evidence="4">
    <location>
        <begin position="9"/>
        <end position="58"/>
    </location>
</feature>
<dbReference type="HOGENOM" id="CLU_1330060_0_0_11"/>
<dbReference type="InterPro" id="IPR007737">
    <property type="entry name" value="Mga_HTH"/>
</dbReference>
<dbReference type="STRING" id="445975.COLSTE_00213"/>
<dbReference type="PANTHER" id="PTHR30185:SF13">
    <property type="entry name" value="LICABCH OPERON REGULATOR-RELATED"/>
    <property type="match status" value="1"/>
</dbReference>
<sequence>MENVELVTFMREHDGVTPEDASAQLGVSTRTLRKYVARANESLSGSAVVELSRGEGYRLRVLDQEDLDAWIAAQGGGHACLACKTSEERVNYLLNDLLMRNDWIKLQELSQALFVSKSALSGDLKKVEERLRPYDLVLEKRSHYGIRVTGGEMSRRLCLANAAIDASSATGASGVTGGLNTLVLKNFVGGGASKITRRCSMPSPSA</sequence>
<proteinExistence type="predicted"/>
<dbReference type="InterPro" id="IPR050661">
    <property type="entry name" value="BglG_antiterminators"/>
</dbReference>
<reference evidence="5 6" key="1">
    <citation type="submission" date="2008-10" db="EMBL/GenBank/DDBJ databases">
        <title>Draft genome sequence of Collinsella stercoris (DSM 13279).</title>
        <authorList>
            <person name="Sudarsanam P."/>
            <person name="Ley R."/>
            <person name="Guruge J."/>
            <person name="Turnbaugh P.J."/>
            <person name="Mahowald M."/>
            <person name="Liep D."/>
            <person name="Gordon J."/>
        </authorList>
    </citation>
    <scope>NUCLEOTIDE SEQUENCE [LARGE SCALE GENOMIC DNA]</scope>
    <source>
        <strain evidence="5 6">DSM 13279</strain>
    </source>
</reference>
<dbReference type="PANTHER" id="PTHR30185">
    <property type="entry name" value="CRYPTIC BETA-GLUCOSIDE BGL OPERON ANTITERMINATOR"/>
    <property type="match status" value="1"/>
</dbReference>
<keyword evidence="6" id="KW-1185">Reference proteome</keyword>
<keyword evidence="1" id="KW-0805">Transcription regulation</keyword>
<dbReference type="eggNOG" id="COG3711">
    <property type="taxonomic scope" value="Bacteria"/>
</dbReference>
<dbReference type="Pfam" id="PF08279">
    <property type="entry name" value="HTH_11"/>
    <property type="match status" value="1"/>
</dbReference>
<dbReference type="AlphaFoldDB" id="B6G823"/>
<keyword evidence="2" id="KW-0804">Transcription</keyword>
<dbReference type="InterPro" id="IPR036388">
    <property type="entry name" value="WH-like_DNA-bd_sf"/>
</dbReference>
<dbReference type="Proteomes" id="UP000003560">
    <property type="component" value="Unassembled WGS sequence"/>
</dbReference>
<dbReference type="Gene3D" id="1.10.10.10">
    <property type="entry name" value="Winged helix-like DNA-binding domain superfamily/Winged helix DNA-binding domain"/>
    <property type="match status" value="2"/>
</dbReference>
<dbReference type="EMBL" id="ABXJ01000013">
    <property type="protein sequence ID" value="EEA91536.1"/>
    <property type="molecule type" value="Genomic_DNA"/>
</dbReference>